<dbReference type="AlphaFoldDB" id="A0A2P2C1D5"/>
<gene>
    <name evidence="3" type="ORF">NOCA2300028</name>
</gene>
<keyword evidence="2" id="KW-0812">Transmembrane</keyword>
<accession>A0A2P2C1D5</accession>
<feature type="transmembrane region" description="Helical" evidence="2">
    <location>
        <begin position="16"/>
        <end position="35"/>
    </location>
</feature>
<reference evidence="3" key="1">
    <citation type="submission" date="2015-08" db="EMBL/GenBank/DDBJ databases">
        <authorList>
            <person name="Babu N.S."/>
            <person name="Beckwith C.J."/>
            <person name="Beseler K.G."/>
            <person name="Brison A."/>
            <person name="Carone J.V."/>
            <person name="Caskin T.P."/>
            <person name="Diamond M."/>
            <person name="Durham M.E."/>
            <person name="Foxe J.M."/>
            <person name="Go M."/>
            <person name="Henderson B.A."/>
            <person name="Jones I.B."/>
            <person name="McGettigan J.A."/>
            <person name="Micheletti S.J."/>
            <person name="Nasrallah M.E."/>
            <person name="Ortiz D."/>
            <person name="Piller C.R."/>
            <person name="Privatt S.R."/>
            <person name="Schneider S.L."/>
            <person name="Sharp S."/>
            <person name="Smith T.C."/>
            <person name="Stanton J.D."/>
            <person name="Ullery H.E."/>
            <person name="Wilson R.J."/>
            <person name="Serrano M.G."/>
            <person name="Buck G."/>
            <person name="Lee V."/>
            <person name="Wang Y."/>
            <person name="Carvalho R."/>
            <person name="Voegtly L."/>
            <person name="Shi R."/>
            <person name="Duckworth R."/>
            <person name="Johnson A."/>
            <person name="Loviza R."/>
            <person name="Walstead R."/>
            <person name="Shah Z."/>
            <person name="Kiflezghi M."/>
            <person name="Wade K."/>
            <person name="Ball S.L."/>
            <person name="Bradley K.W."/>
            <person name="Asai D.J."/>
            <person name="Bowman C.A."/>
            <person name="Russell D.A."/>
            <person name="Pope W.H."/>
            <person name="Jacobs-Sera D."/>
            <person name="Hendrix R.W."/>
            <person name="Hatfull G.F."/>
        </authorList>
    </citation>
    <scope>NUCLEOTIDE SEQUENCE</scope>
</reference>
<evidence type="ECO:0000256" key="1">
    <source>
        <dbReference type="SAM" id="MobiDB-lite"/>
    </source>
</evidence>
<keyword evidence="2" id="KW-0472">Membrane</keyword>
<dbReference type="EMBL" id="CZKA01000024">
    <property type="protein sequence ID" value="CUR55796.1"/>
    <property type="molecule type" value="Genomic_DNA"/>
</dbReference>
<keyword evidence="2" id="KW-1133">Transmembrane helix</keyword>
<protein>
    <submittedName>
        <fullName evidence="3">Uncharacterized protein</fullName>
    </submittedName>
</protein>
<proteinExistence type="predicted"/>
<organism evidence="3">
    <name type="scientific">metagenome</name>
    <dbReference type="NCBI Taxonomy" id="256318"/>
    <lineage>
        <taxon>unclassified sequences</taxon>
        <taxon>metagenomes</taxon>
    </lineage>
</organism>
<name>A0A2P2C1D5_9ZZZZ</name>
<feature type="region of interest" description="Disordered" evidence="1">
    <location>
        <begin position="42"/>
        <end position="64"/>
    </location>
</feature>
<evidence type="ECO:0000256" key="2">
    <source>
        <dbReference type="SAM" id="Phobius"/>
    </source>
</evidence>
<sequence length="64" mass="6907">MTWTVQDPVMRSAESVIAGIVVVVVLMVVLALALLTSRAEDTRQPIPIPSNDGPSPHMTDPRAR</sequence>
<evidence type="ECO:0000313" key="3">
    <source>
        <dbReference type="EMBL" id="CUR55796.1"/>
    </source>
</evidence>